<evidence type="ECO:0000256" key="1">
    <source>
        <dbReference type="SAM" id="MobiDB-lite"/>
    </source>
</evidence>
<keyword evidence="3" id="KW-1185">Reference proteome</keyword>
<evidence type="ECO:0000313" key="3">
    <source>
        <dbReference type="Proteomes" id="UP001222027"/>
    </source>
</evidence>
<reference evidence="2 3" key="1">
    <citation type="submission" date="2022-12" db="EMBL/GenBank/DDBJ databases">
        <title>Chromosome-scale assembly of the Ensete ventricosum genome.</title>
        <authorList>
            <person name="Dussert Y."/>
            <person name="Stocks J."/>
            <person name="Wendawek A."/>
            <person name="Woldeyes F."/>
            <person name="Nichols R.A."/>
            <person name="Borrell J.S."/>
        </authorList>
    </citation>
    <scope>NUCLEOTIDE SEQUENCE [LARGE SCALE GENOMIC DNA]</scope>
    <source>
        <strain evidence="3">cv. Maze</strain>
        <tissue evidence="2">Seeds</tissue>
    </source>
</reference>
<dbReference type="EMBL" id="JAQQAF010000005">
    <property type="protein sequence ID" value="KAJ8483701.1"/>
    <property type="molecule type" value="Genomic_DNA"/>
</dbReference>
<dbReference type="Proteomes" id="UP001222027">
    <property type="component" value="Unassembled WGS sequence"/>
</dbReference>
<comment type="caution">
    <text evidence="2">The sequence shown here is derived from an EMBL/GenBank/DDBJ whole genome shotgun (WGS) entry which is preliminary data.</text>
</comment>
<evidence type="ECO:0000313" key="2">
    <source>
        <dbReference type="EMBL" id="KAJ8483701.1"/>
    </source>
</evidence>
<feature type="compositionally biased region" description="Basic and acidic residues" evidence="1">
    <location>
        <begin position="13"/>
        <end position="26"/>
    </location>
</feature>
<name>A0AAV8PDT9_ENSVE</name>
<dbReference type="AlphaFoldDB" id="A0AAV8PDT9"/>
<accession>A0AAV8PDT9</accession>
<feature type="region of interest" description="Disordered" evidence="1">
    <location>
        <begin position="1"/>
        <end position="26"/>
    </location>
</feature>
<evidence type="ECO:0008006" key="4">
    <source>
        <dbReference type="Google" id="ProtNLM"/>
    </source>
</evidence>
<organism evidence="2 3">
    <name type="scientific">Ensete ventricosum</name>
    <name type="common">Abyssinian banana</name>
    <name type="synonym">Musa ensete</name>
    <dbReference type="NCBI Taxonomy" id="4639"/>
    <lineage>
        <taxon>Eukaryota</taxon>
        <taxon>Viridiplantae</taxon>
        <taxon>Streptophyta</taxon>
        <taxon>Embryophyta</taxon>
        <taxon>Tracheophyta</taxon>
        <taxon>Spermatophyta</taxon>
        <taxon>Magnoliopsida</taxon>
        <taxon>Liliopsida</taxon>
        <taxon>Zingiberales</taxon>
        <taxon>Musaceae</taxon>
        <taxon>Ensete</taxon>
    </lineage>
</organism>
<gene>
    <name evidence="2" type="ORF">OPV22_016186</name>
</gene>
<protein>
    <recommendedName>
        <fullName evidence="4">Small EDRK-rich factor-like N-terminal domain-containing protein</fullName>
    </recommendedName>
</protein>
<proteinExistence type="predicted"/>
<feature type="compositionally biased region" description="Basic residues" evidence="1">
    <location>
        <begin position="1"/>
        <end position="12"/>
    </location>
</feature>
<sequence>MHKRGSNAAKKKRQEEKLSKKEEARIHLNQHTPLPAAILLHLLSIFDPKSAPKSTSQANRERKAFAVHSVVLFCGHWMICQHTEWAIIWMAPDR</sequence>